<feature type="chain" id="PRO_5014642424" description="Lipoprotein" evidence="1">
    <location>
        <begin position="21"/>
        <end position="612"/>
    </location>
</feature>
<accession>A0A2K8SDV3</accession>
<dbReference type="InterPro" id="IPR054816">
    <property type="entry name" value="Lipoprotein_mollicutes-type_CS"/>
</dbReference>
<dbReference type="OrthoDB" id="401283at2"/>
<name>A0A2K8SDV3_9MOLU</name>
<dbReference type="KEGG" id="sfz:SFLOR_v1c05840"/>
<dbReference type="PROSITE" id="PS51257">
    <property type="entry name" value="PROKAR_LIPOPROTEIN"/>
    <property type="match status" value="1"/>
</dbReference>
<evidence type="ECO:0008006" key="4">
    <source>
        <dbReference type="Google" id="ProtNLM"/>
    </source>
</evidence>
<evidence type="ECO:0000256" key="1">
    <source>
        <dbReference type="SAM" id="SignalP"/>
    </source>
</evidence>
<protein>
    <recommendedName>
        <fullName evidence="4">Lipoprotein</fullName>
    </recommendedName>
</protein>
<dbReference type="NCBIfam" id="NF038029">
    <property type="entry name" value="LP_plasma"/>
    <property type="match status" value="1"/>
</dbReference>
<keyword evidence="1" id="KW-0732">Signal</keyword>
<feature type="signal peptide" evidence="1">
    <location>
        <begin position="1"/>
        <end position="20"/>
    </location>
</feature>
<keyword evidence="3" id="KW-1185">Reference proteome</keyword>
<dbReference type="AlphaFoldDB" id="A0A2K8SDV3"/>
<evidence type="ECO:0000313" key="3">
    <source>
        <dbReference type="Proteomes" id="UP000231823"/>
    </source>
</evidence>
<reference evidence="2 3" key="1">
    <citation type="submission" date="2017-12" db="EMBL/GenBank/DDBJ databases">
        <title>Complete genome sequence of Spiroplasma floricola 23-6 (ATCC 29989).</title>
        <authorList>
            <person name="Tsai Y.-M."/>
            <person name="Wu P.-S."/>
            <person name="Lo W.-S."/>
            <person name="Kuo C.-H."/>
        </authorList>
    </citation>
    <scope>NUCLEOTIDE SEQUENCE [LARGE SCALE GENOMIC DNA]</scope>
    <source>
        <strain evidence="2 3">23-6</strain>
    </source>
</reference>
<dbReference type="RefSeq" id="WP_100916616.1">
    <property type="nucleotide sequence ID" value="NZ_CP025057.1"/>
</dbReference>
<organism evidence="2 3">
    <name type="scientific">Spiroplasma floricola 23-6</name>
    <dbReference type="NCBI Taxonomy" id="1336749"/>
    <lineage>
        <taxon>Bacteria</taxon>
        <taxon>Bacillati</taxon>
        <taxon>Mycoplasmatota</taxon>
        <taxon>Mollicutes</taxon>
        <taxon>Entomoplasmatales</taxon>
        <taxon>Spiroplasmataceae</taxon>
        <taxon>Spiroplasma</taxon>
    </lineage>
</organism>
<proteinExistence type="predicted"/>
<gene>
    <name evidence="2" type="ORF">SFLOR_v1c05840</name>
</gene>
<dbReference type="EMBL" id="CP025057">
    <property type="protein sequence ID" value="AUB31636.1"/>
    <property type="molecule type" value="Genomic_DNA"/>
</dbReference>
<dbReference type="Proteomes" id="UP000231823">
    <property type="component" value="Chromosome"/>
</dbReference>
<sequence length="612" mass="71788">MKKLLSVLAGIGIASSSATSVVACGTKKEDKSSTKPEQPKKDITQIVQNFEQDVTKIWNEHYEKEVAVNLIGVESMEEDNEFLNKHNIQKFSKPENKNKLTVENKKQLNNDVEKLFKVKLLEEKLNELKKVNKYKIILDEVTSVFEHVELIFDNDNFKINSGELSPGVYIGNVIVDYKVVTNYKGLADIEKFKQSGRLKYTSTDSKSFKTIGDEMYKNIAKDIFASTETQKYVNLKWSEIKESSKEIDAYLDSNAKLKKSYNENNEFHNAMLKTIKTNYFKGDFSSLDINYEKKSIYKTDDFVKQNKDYLIISNFMGSLDLKNVEDQKDISKILQGDKKTTELFLYRYFSNKNMSNIRENYRKKQDEFLNKFLTKVEVDNYKKTNSYKFAIAMGYADFIGPVIKIGKGESTYSHELPDFKLAISYSMNGNDEQQFPQTFVEFGIKAFEIYKQVYKPDSESIKELKDKYDYDFLFDLKFDNDIFIKDQYNFVQPKTNSEINNSLKKFDNVYYTRIKEQLSSIGEYEKILNNKDILFEMKTTNEILSKSQSNYIRFESKQSQKIGYFQMNNYQINKGDKIFKEFEYIQINLFGVIKIKIYFDKDYRYSKSMTIF</sequence>
<evidence type="ECO:0000313" key="2">
    <source>
        <dbReference type="EMBL" id="AUB31636.1"/>
    </source>
</evidence>